<dbReference type="Pfam" id="PF07686">
    <property type="entry name" value="V-set"/>
    <property type="match status" value="1"/>
</dbReference>
<dbReference type="PANTHER" id="PTHR16423:SF9">
    <property type="entry name" value="TREM-LIKE TRANSCRIPT 4 PROTEIN"/>
    <property type="match status" value="1"/>
</dbReference>
<dbReference type="SMART" id="SM00409">
    <property type="entry name" value="IG"/>
    <property type="match status" value="1"/>
</dbReference>
<dbReference type="PROSITE" id="PS50835">
    <property type="entry name" value="IG_LIKE"/>
    <property type="match status" value="1"/>
</dbReference>
<dbReference type="GO" id="GO:0009986">
    <property type="term" value="C:cell surface"/>
    <property type="evidence" value="ECO:0007669"/>
    <property type="project" value="TreeGrafter"/>
</dbReference>
<dbReference type="FunFam" id="2.60.40.10:FF:000370">
    <property type="entry name" value="CMRF35-like molecule 1"/>
    <property type="match status" value="1"/>
</dbReference>
<keyword evidence="3" id="KW-0393">Immunoglobulin domain</keyword>
<dbReference type="EMBL" id="AAPE02060092">
    <property type="status" value="NOT_ANNOTATED_CDS"/>
    <property type="molecule type" value="Genomic_DNA"/>
</dbReference>
<reference evidence="6" key="3">
    <citation type="submission" date="2025-09" db="UniProtKB">
        <authorList>
            <consortium name="Ensembl"/>
        </authorList>
    </citation>
    <scope>IDENTIFICATION</scope>
</reference>
<evidence type="ECO:0000313" key="6">
    <source>
        <dbReference type="Ensembl" id="ENSMLUP00000014697.2"/>
    </source>
</evidence>
<name>L7N1T1_MYOLU</name>
<dbReference type="Ensembl" id="ENSMLUT00000016131.2">
    <property type="protein sequence ID" value="ENSMLUP00000014697.2"/>
    <property type="gene ID" value="ENSMLUG00000016131.2"/>
</dbReference>
<dbReference type="Proteomes" id="UP000001074">
    <property type="component" value="Unassembled WGS sequence"/>
</dbReference>
<dbReference type="Gene3D" id="2.60.40.10">
    <property type="entry name" value="Immunoglobulins"/>
    <property type="match status" value="1"/>
</dbReference>
<dbReference type="eggNOG" id="ENOG502TG0M">
    <property type="taxonomic scope" value="Eukaryota"/>
</dbReference>
<dbReference type="AlphaFoldDB" id="L7N1T1"/>
<dbReference type="InParanoid" id="L7N1T1"/>
<dbReference type="SUPFAM" id="SSF48726">
    <property type="entry name" value="Immunoglobulin"/>
    <property type="match status" value="1"/>
</dbReference>
<reference evidence="6 7" key="1">
    <citation type="journal article" date="2011" name="Nature">
        <title>A high-resolution map of human evolutionary constraint using 29 mammals.</title>
        <authorList>
            <person name="Lindblad-Toh K."/>
            <person name="Garber M."/>
            <person name="Zuk O."/>
            <person name="Lin M.F."/>
            <person name="Parker B.J."/>
            <person name="Washietl S."/>
            <person name="Kheradpour P."/>
            <person name="Ernst J."/>
            <person name="Jordan G."/>
            <person name="Mauceli E."/>
            <person name="Ward L.D."/>
            <person name="Lowe C.B."/>
            <person name="Holloway A.K."/>
            <person name="Clamp M."/>
            <person name="Gnerre S."/>
            <person name="Alfoldi J."/>
            <person name="Beal K."/>
            <person name="Chang J."/>
            <person name="Clawson H."/>
            <person name="Cuff J."/>
            <person name="Di Palma F."/>
            <person name="Fitzgerald S."/>
            <person name="Flicek P."/>
            <person name="Guttman M."/>
            <person name="Hubisz M.J."/>
            <person name="Jaffe D.B."/>
            <person name="Jungreis I."/>
            <person name="Kent W.J."/>
            <person name="Kostka D."/>
            <person name="Lara M."/>
            <person name="Martins A.L."/>
            <person name="Massingham T."/>
            <person name="Moltke I."/>
            <person name="Raney B.J."/>
            <person name="Rasmussen M.D."/>
            <person name="Robinson J."/>
            <person name="Stark A."/>
            <person name="Vilella A.J."/>
            <person name="Wen J."/>
            <person name="Xie X."/>
            <person name="Zody M.C."/>
            <person name="Baldwin J."/>
            <person name="Bloom T."/>
            <person name="Chin C.W."/>
            <person name="Heiman D."/>
            <person name="Nicol R."/>
            <person name="Nusbaum C."/>
            <person name="Young S."/>
            <person name="Wilkinson J."/>
            <person name="Worley K.C."/>
            <person name="Kovar C.L."/>
            <person name="Muzny D.M."/>
            <person name="Gibbs R.A."/>
            <person name="Cree A."/>
            <person name="Dihn H.H."/>
            <person name="Fowler G."/>
            <person name="Jhangiani S."/>
            <person name="Joshi V."/>
            <person name="Lee S."/>
            <person name="Lewis L.R."/>
            <person name="Nazareth L.V."/>
            <person name="Okwuonu G."/>
            <person name="Santibanez J."/>
            <person name="Warren W.C."/>
            <person name="Mardis E.R."/>
            <person name="Weinstock G.M."/>
            <person name="Wilson R.K."/>
            <person name="Delehaunty K."/>
            <person name="Dooling D."/>
            <person name="Fronik C."/>
            <person name="Fulton L."/>
            <person name="Fulton B."/>
            <person name="Graves T."/>
            <person name="Minx P."/>
            <person name="Sodergren E."/>
            <person name="Birney E."/>
            <person name="Margulies E.H."/>
            <person name="Herrero J."/>
            <person name="Green E.D."/>
            <person name="Haussler D."/>
            <person name="Siepel A."/>
            <person name="Goldman N."/>
            <person name="Pollard K.S."/>
            <person name="Pedersen J.S."/>
            <person name="Lander E.S."/>
            <person name="Kellis M."/>
        </authorList>
    </citation>
    <scope>NUCLEOTIDE SEQUENCE [LARGE SCALE GENOMIC DNA]</scope>
</reference>
<accession>L7N1T1</accession>
<dbReference type="InterPro" id="IPR007110">
    <property type="entry name" value="Ig-like_dom"/>
</dbReference>
<dbReference type="InterPro" id="IPR036179">
    <property type="entry name" value="Ig-like_dom_sf"/>
</dbReference>
<dbReference type="InterPro" id="IPR013106">
    <property type="entry name" value="Ig_V-set"/>
</dbReference>
<protein>
    <recommendedName>
        <fullName evidence="5">Ig-like domain-containing protein</fullName>
    </recommendedName>
</protein>
<keyword evidence="2" id="KW-1015">Disulfide bond</keyword>
<evidence type="ECO:0000256" key="4">
    <source>
        <dbReference type="SAM" id="SignalP"/>
    </source>
</evidence>
<reference evidence="6" key="2">
    <citation type="submission" date="2025-08" db="UniProtKB">
        <authorList>
            <consortium name="Ensembl"/>
        </authorList>
    </citation>
    <scope>IDENTIFICATION</scope>
</reference>
<evidence type="ECO:0000259" key="5">
    <source>
        <dbReference type="PROSITE" id="PS50835"/>
    </source>
</evidence>
<feature type="chain" id="PRO_5003982274" description="Ig-like domain-containing protein" evidence="4">
    <location>
        <begin position="29"/>
        <end position="183"/>
    </location>
</feature>
<keyword evidence="7" id="KW-1185">Reference proteome</keyword>
<evidence type="ECO:0000256" key="2">
    <source>
        <dbReference type="ARBA" id="ARBA00023157"/>
    </source>
</evidence>
<dbReference type="GO" id="GO:0034157">
    <property type="term" value="P:positive regulation of toll-like receptor 7 signaling pathway"/>
    <property type="evidence" value="ECO:0007669"/>
    <property type="project" value="TreeGrafter"/>
</dbReference>
<dbReference type="CDD" id="cd05716">
    <property type="entry name" value="IgV_pIgR_like"/>
    <property type="match status" value="1"/>
</dbReference>
<feature type="domain" description="Ig-like" evidence="5">
    <location>
        <begin position="11"/>
        <end position="129"/>
    </location>
</feature>
<evidence type="ECO:0000256" key="1">
    <source>
        <dbReference type="ARBA" id="ARBA00022729"/>
    </source>
</evidence>
<dbReference type="InterPro" id="IPR052314">
    <property type="entry name" value="Immune_rcpt_domain"/>
</dbReference>
<dbReference type="PROSITE" id="PS51257">
    <property type="entry name" value="PROKAR_LIPOPROTEIN"/>
    <property type="match status" value="1"/>
</dbReference>
<dbReference type="InterPro" id="IPR003599">
    <property type="entry name" value="Ig_sub"/>
</dbReference>
<evidence type="ECO:0000256" key="3">
    <source>
        <dbReference type="ARBA" id="ARBA00023319"/>
    </source>
</evidence>
<sequence length="183" mass="19619">MARGAPCLLLPPVLLVFLASACSPGSQGQQVVPEELHAVAGQTFSVRCQYSPAGGPYRQKTWCRQTSPNRCTRLVTSSEPRKAVTQDSRHTIWDVPDAGFFNISMAPLTEKDSGFYWCGPYNASENTVTVLRNISLLVSPAPTPSPMGTTTWPLESTGSFFMSFSVLITSPEGTSGPSSLNGS</sequence>
<proteinExistence type="predicted"/>
<dbReference type="OMA" id="FLTHRAQ"/>
<dbReference type="InterPro" id="IPR013783">
    <property type="entry name" value="Ig-like_fold"/>
</dbReference>
<dbReference type="HOGENOM" id="CLU_051023_2_0_1"/>
<evidence type="ECO:0000313" key="7">
    <source>
        <dbReference type="Proteomes" id="UP000001074"/>
    </source>
</evidence>
<dbReference type="PANTHER" id="PTHR16423">
    <property type="entry name" value="TREM-LIKE TRANSCRIPT PROTEIN"/>
    <property type="match status" value="1"/>
</dbReference>
<organism evidence="6 7">
    <name type="scientific">Myotis lucifugus</name>
    <name type="common">Little brown bat</name>
    <dbReference type="NCBI Taxonomy" id="59463"/>
    <lineage>
        <taxon>Eukaryota</taxon>
        <taxon>Metazoa</taxon>
        <taxon>Chordata</taxon>
        <taxon>Craniata</taxon>
        <taxon>Vertebrata</taxon>
        <taxon>Euteleostomi</taxon>
        <taxon>Mammalia</taxon>
        <taxon>Eutheria</taxon>
        <taxon>Laurasiatheria</taxon>
        <taxon>Chiroptera</taxon>
        <taxon>Yangochiroptera</taxon>
        <taxon>Vespertilionidae</taxon>
        <taxon>Myotis</taxon>
    </lineage>
</organism>
<dbReference type="GeneTree" id="ENSGT00940000153835"/>
<dbReference type="STRING" id="59463.ENSMLUP00000014697"/>
<feature type="signal peptide" evidence="4">
    <location>
        <begin position="1"/>
        <end position="28"/>
    </location>
</feature>
<dbReference type="GO" id="GO:0038023">
    <property type="term" value="F:signaling receptor activity"/>
    <property type="evidence" value="ECO:0007669"/>
    <property type="project" value="TreeGrafter"/>
</dbReference>
<keyword evidence="1 4" id="KW-0732">Signal</keyword>